<evidence type="ECO:0000256" key="11">
    <source>
        <dbReference type="SAM" id="Phobius"/>
    </source>
</evidence>
<dbReference type="Proteomes" id="UP001518989">
    <property type="component" value="Unassembled WGS sequence"/>
</dbReference>
<keyword evidence="15" id="KW-1185">Reference proteome</keyword>
<dbReference type="InterPro" id="IPR004358">
    <property type="entry name" value="Sig_transdc_His_kin-like_C"/>
</dbReference>
<dbReference type="RefSeq" id="WP_207415169.1">
    <property type="nucleotide sequence ID" value="NZ_CP061179.1"/>
</dbReference>
<dbReference type="EMBL" id="JACTNG010000001">
    <property type="protein sequence ID" value="MBO1077764.1"/>
    <property type="molecule type" value="Genomic_DNA"/>
</dbReference>
<dbReference type="SMART" id="SM00304">
    <property type="entry name" value="HAMP"/>
    <property type="match status" value="1"/>
</dbReference>
<dbReference type="SMART" id="SM00388">
    <property type="entry name" value="HisKA"/>
    <property type="match status" value="1"/>
</dbReference>
<keyword evidence="6 11" id="KW-0812">Transmembrane</keyword>
<evidence type="ECO:0000313" key="14">
    <source>
        <dbReference type="EMBL" id="MBO1077764.1"/>
    </source>
</evidence>
<dbReference type="PANTHER" id="PTHR45436">
    <property type="entry name" value="SENSOR HISTIDINE KINASE YKOH"/>
    <property type="match status" value="1"/>
</dbReference>
<evidence type="ECO:0000259" key="13">
    <source>
        <dbReference type="PROSITE" id="PS50885"/>
    </source>
</evidence>
<evidence type="ECO:0000256" key="4">
    <source>
        <dbReference type="ARBA" id="ARBA00022553"/>
    </source>
</evidence>
<dbReference type="SUPFAM" id="SSF55874">
    <property type="entry name" value="ATPase domain of HSP90 chaperone/DNA topoisomerase II/histidine kinase"/>
    <property type="match status" value="1"/>
</dbReference>
<feature type="domain" description="HAMP" evidence="13">
    <location>
        <begin position="166"/>
        <end position="219"/>
    </location>
</feature>
<dbReference type="GO" id="GO:0016301">
    <property type="term" value="F:kinase activity"/>
    <property type="evidence" value="ECO:0007669"/>
    <property type="project" value="UniProtKB-KW"/>
</dbReference>
<keyword evidence="9" id="KW-0902">Two-component regulatory system</keyword>
<dbReference type="InterPro" id="IPR003661">
    <property type="entry name" value="HisK_dim/P_dom"/>
</dbReference>
<dbReference type="InterPro" id="IPR050428">
    <property type="entry name" value="TCS_sensor_his_kinase"/>
</dbReference>
<evidence type="ECO:0000313" key="15">
    <source>
        <dbReference type="Proteomes" id="UP001518989"/>
    </source>
</evidence>
<accession>A0ABS3KJX8</accession>
<dbReference type="CDD" id="cd06225">
    <property type="entry name" value="HAMP"/>
    <property type="match status" value="1"/>
</dbReference>
<evidence type="ECO:0000256" key="8">
    <source>
        <dbReference type="ARBA" id="ARBA00022989"/>
    </source>
</evidence>
<keyword evidence="5" id="KW-0808">Transferase</keyword>
<dbReference type="InterPro" id="IPR005467">
    <property type="entry name" value="His_kinase_dom"/>
</dbReference>
<evidence type="ECO:0000256" key="3">
    <source>
        <dbReference type="ARBA" id="ARBA00012438"/>
    </source>
</evidence>
<name>A0ABS3KJX8_9PROT</name>
<keyword evidence="8 11" id="KW-1133">Transmembrane helix</keyword>
<dbReference type="SMART" id="SM00387">
    <property type="entry name" value="HATPase_c"/>
    <property type="match status" value="1"/>
</dbReference>
<dbReference type="InterPro" id="IPR036097">
    <property type="entry name" value="HisK_dim/P_sf"/>
</dbReference>
<dbReference type="PANTHER" id="PTHR45436:SF8">
    <property type="entry name" value="HISTIDINE KINASE"/>
    <property type="match status" value="1"/>
</dbReference>
<evidence type="ECO:0000256" key="2">
    <source>
        <dbReference type="ARBA" id="ARBA00004370"/>
    </source>
</evidence>
<evidence type="ECO:0000256" key="10">
    <source>
        <dbReference type="ARBA" id="ARBA00023136"/>
    </source>
</evidence>
<evidence type="ECO:0000259" key="12">
    <source>
        <dbReference type="PROSITE" id="PS50109"/>
    </source>
</evidence>
<dbReference type="InterPro" id="IPR003660">
    <property type="entry name" value="HAMP_dom"/>
</dbReference>
<dbReference type="PROSITE" id="PS50109">
    <property type="entry name" value="HIS_KIN"/>
    <property type="match status" value="1"/>
</dbReference>
<feature type="domain" description="Histidine kinase" evidence="12">
    <location>
        <begin position="227"/>
        <end position="440"/>
    </location>
</feature>
<dbReference type="Gene3D" id="3.30.565.10">
    <property type="entry name" value="Histidine kinase-like ATPase, C-terminal domain"/>
    <property type="match status" value="1"/>
</dbReference>
<comment type="catalytic activity">
    <reaction evidence="1">
        <text>ATP + protein L-histidine = ADP + protein N-phospho-L-histidine.</text>
        <dbReference type="EC" id="2.7.13.3"/>
    </reaction>
</comment>
<dbReference type="PROSITE" id="PS50885">
    <property type="entry name" value="HAMP"/>
    <property type="match status" value="1"/>
</dbReference>
<evidence type="ECO:0000256" key="1">
    <source>
        <dbReference type="ARBA" id="ARBA00000085"/>
    </source>
</evidence>
<evidence type="ECO:0000256" key="5">
    <source>
        <dbReference type="ARBA" id="ARBA00022679"/>
    </source>
</evidence>
<dbReference type="SUPFAM" id="SSF47384">
    <property type="entry name" value="Homodimeric domain of signal transducing histidine kinase"/>
    <property type="match status" value="1"/>
</dbReference>
<dbReference type="InterPro" id="IPR003594">
    <property type="entry name" value="HATPase_dom"/>
</dbReference>
<dbReference type="Pfam" id="PF02518">
    <property type="entry name" value="HATPase_c"/>
    <property type="match status" value="1"/>
</dbReference>
<keyword evidence="7 14" id="KW-0418">Kinase</keyword>
<dbReference type="InterPro" id="IPR036890">
    <property type="entry name" value="HATPase_C_sf"/>
</dbReference>
<evidence type="ECO:0000256" key="7">
    <source>
        <dbReference type="ARBA" id="ARBA00022777"/>
    </source>
</evidence>
<organism evidence="14 15">
    <name type="scientific">Roseomonas haemaphysalidis</name>
    <dbReference type="NCBI Taxonomy" id="2768162"/>
    <lineage>
        <taxon>Bacteria</taxon>
        <taxon>Pseudomonadati</taxon>
        <taxon>Pseudomonadota</taxon>
        <taxon>Alphaproteobacteria</taxon>
        <taxon>Acetobacterales</taxon>
        <taxon>Roseomonadaceae</taxon>
        <taxon>Roseomonas</taxon>
    </lineage>
</organism>
<keyword evidence="4" id="KW-0597">Phosphoprotein</keyword>
<dbReference type="EC" id="2.7.13.3" evidence="3"/>
<dbReference type="Pfam" id="PF00672">
    <property type="entry name" value="HAMP"/>
    <property type="match status" value="1"/>
</dbReference>
<feature type="transmembrane region" description="Helical" evidence="11">
    <location>
        <begin position="139"/>
        <end position="164"/>
    </location>
</feature>
<evidence type="ECO:0000256" key="9">
    <source>
        <dbReference type="ARBA" id="ARBA00023012"/>
    </source>
</evidence>
<dbReference type="PRINTS" id="PR00344">
    <property type="entry name" value="BCTRLSENSOR"/>
</dbReference>
<comment type="caution">
    <text evidence="14">The sequence shown here is derived from an EMBL/GenBank/DDBJ whole genome shotgun (WGS) entry which is preliminary data.</text>
</comment>
<dbReference type="Gene3D" id="6.10.340.10">
    <property type="match status" value="1"/>
</dbReference>
<gene>
    <name evidence="14" type="ORF">IAI61_01885</name>
</gene>
<comment type="subcellular location">
    <subcellularLocation>
        <location evidence="2">Membrane</location>
    </subcellularLocation>
</comment>
<proteinExistence type="predicted"/>
<protein>
    <recommendedName>
        <fullName evidence="3">histidine kinase</fullName>
        <ecNumber evidence="3">2.7.13.3</ecNumber>
    </recommendedName>
</protein>
<dbReference type="CDD" id="cd00082">
    <property type="entry name" value="HisKA"/>
    <property type="match status" value="1"/>
</dbReference>
<sequence>MPRSFALRVAGLLAALVLLVCGAGFGWGYWRASAALGAQLDAAIAIDTEGYLEDFQTLGPQRFAIAVGELSRRRGALMLLRTADGTAVAGRLDGAPAGLRGFATIRAPDGRDLRVLGALLPGGMQLSVGADLAPVRRGAAALVGALPVAGLLAALAALLIGFIVARRLERRLRLVSEAGQAVMGGDLSRRLPLAGRGDEFDRLAATMNAVLARIETLVEGLRVTTDNVAHDLRSPLFRLRQQLEAAVARPRAPEADAETLERSLDELDGVLATFSALLRIGRAEAGVPEGAMIPVDLSTLAAQVAELYDAVAEEAGQAIEATIQPAQHVTGDAALLRQAVANLVENALAHGGPGVRVMVSVQATPRGPLLAVRDTGPGIPEAEHGRVLQRFYRLDRSRTTPGNGLGLALVAATARLHGAALRLADAAPGLRVELAFPPSASA</sequence>
<evidence type="ECO:0000256" key="6">
    <source>
        <dbReference type="ARBA" id="ARBA00022692"/>
    </source>
</evidence>
<keyword evidence="10 11" id="KW-0472">Membrane</keyword>
<reference evidence="14 15" key="1">
    <citation type="submission" date="2020-09" db="EMBL/GenBank/DDBJ databases">
        <title>Roseomonas.</title>
        <authorList>
            <person name="Zhu W."/>
        </authorList>
    </citation>
    <scope>NUCLEOTIDE SEQUENCE [LARGE SCALE GENOMIC DNA]</scope>
    <source>
        <strain evidence="14 15">573</strain>
    </source>
</reference>
<dbReference type="SUPFAM" id="SSF158472">
    <property type="entry name" value="HAMP domain-like"/>
    <property type="match status" value="1"/>
</dbReference>